<keyword evidence="2" id="KW-0732">Signal</keyword>
<reference evidence="4" key="2">
    <citation type="submission" date="2021-09" db="EMBL/GenBank/DDBJ databases">
        <authorList>
            <person name="Gilroy R."/>
        </authorList>
    </citation>
    <scope>NUCLEOTIDE SEQUENCE</scope>
    <source>
        <strain evidence="4">CHK165-8395</strain>
    </source>
</reference>
<dbReference type="InterPro" id="IPR012341">
    <property type="entry name" value="6hp_glycosidase-like_sf"/>
</dbReference>
<sequence>MKRTKFITLTVGMFFALSSFGNTSEDPLKIVQKSILEDPLMEQVSRMAHHTVSTGLNAGDGYGEVWIRDFNTFIQVAMDVMPDQQVQECLNTFFHFQGEGGDIVDGYMDIRKANLNDPEGYRYRLSETCPQYAAHKNTVETDHETSLVQAVYQYVKKSQNTAYLQTVINGKTVEQRMDEALQYLMNEKFNKQYGLITGATTADWGDVQPEHPWGVAIDDNTHYTIDIYDNAMLVLAIDNFKEIAVNKAYGEKWESVKKQLITNIRKHLWDSQRQKFIPHIYLNGSPFPETFDENQVYYHGGTAVAILAGLLTKEEIAHANQRMLENVEKAHAQTIGLTMYPTYPTGSFQNVGMHPYGYQNGGDWTWFGARMIWGLTENGFIKEAYEELKPMLERVVKNNGFNEWYTPAGEPKGSGTFRGEAGVLCRAIEGLRKWAENYQSVSVEEAQGGMVLFTFGQSNSANHGVGKYQPEHQVYNYFEGRLYPSSDPLIGATGYGASVWNRLADKLIDEKITTKVTLVPIGVGGVEIAAWAKGGYLYDKLTQTIAQLKEQGLIPDYILWHQGETDNIKNTSKEEYIRQFETIREAFRSQGIESPIGIAIASYHPECIDSEDGNDSQIREAQQTLCKKYSDLFIGPDTDKLNKALHRPDGVHFSHIGLDAHADGWVKAIKKVR</sequence>
<feature type="chain" id="PRO_5037035246" evidence="2">
    <location>
        <begin position="25"/>
        <end position="673"/>
    </location>
</feature>
<dbReference type="AlphaFoldDB" id="A0A921FD03"/>
<evidence type="ECO:0000313" key="5">
    <source>
        <dbReference type="Proteomes" id="UP000718012"/>
    </source>
</evidence>
<dbReference type="Gene3D" id="3.40.50.1110">
    <property type="entry name" value="SGNH hydrolase"/>
    <property type="match status" value="1"/>
</dbReference>
<dbReference type="Proteomes" id="UP000718012">
    <property type="component" value="Unassembled WGS sequence"/>
</dbReference>
<dbReference type="InterPro" id="IPR052940">
    <property type="entry name" value="Carb_Esterase_6"/>
</dbReference>
<dbReference type="InterPro" id="IPR008928">
    <property type="entry name" value="6-hairpin_glycosidase_sf"/>
</dbReference>
<dbReference type="SUPFAM" id="SSF48208">
    <property type="entry name" value="Six-hairpin glycosidases"/>
    <property type="match status" value="1"/>
</dbReference>
<evidence type="ECO:0000313" key="4">
    <source>
        <dbReference type="EMBL" id="HJF07592.1"/>
    </source>
</evidence>
<protein>
    <submittedName>
        <fullName evidence="4">Sialate O-acetylesterase</fullName>
    </submittedName>
</protein>
<dbReference type="PANTHER" id="PTHR31988:SF19">
    <property type="entry name" value="9-O-ACETYL-N-ACETYLNEURAMINIC ACID DEACETYLASE-RELATED"/>
    <property type="match status" value="1"/>
</dbReference>
<evidence type="ECO:0000259" key="3">
    <source>
        <dbReference type="Pfam" id="PF03629"/>
    </source>
</evidence>
<evidence type="ECO:0000256" key="2">
    <source>
        <dbReference type="SAM" id="SignalP"/>
    </source>
</evidence>
<dbReference type="Gene3D" id="1.50.10.10">
    <property type="match status" value="1"/>
</dbReference>
<feature type="domain" description="Sialate O-acetylesterase" evidence="3">
    <location>
        <begin position="456"/>
        <end position="654"/>
    </location>
</feature>
<dbReference type="SUPFAM" id="SSF52266">
    <property type="entry name" value="SGNH hydrolase"/>
    <property type="match status" value="1"/>
</dbReference>
<dbReference type="GO" id="GO:0016788">
    <property type="term" value="F:hydrolase activity, acting on ester bonds"/>
    <property type="evidence" value="ECO:0007669"/>
    <property type="project" value="UniProtKB-ARBA"/>
</dbReference>
<dbReference type="EMBL" id="DYXD01000115">
    <property type="protein sequence ID" value="HJF07592.1"/>
    <property type="molecule type" value="Genomic_DNA"/>
</dbReference>
<comment type="caution">
    <text evidence="4">The sequence shown here is derived from an EMBL/GenBank/DDBJ whole genome shotgun (WGS) entry which is preliminary data.</text>
</comment>
<proteinExistence type="predicted"/>
<dbReference type="PANTHER" id="PTHR31988">
    <property type="entry name" value="ESTERASE, PUTATIVE (DUF303)-RELATED"/>
    <property type="match status" value="1"/>
</dbReference>
<evidence type="ECO:0000256" key="1">
    <source>
        <dbReference type="ARBA" id="ARBA00022801"/>
    </source>
</evidence>
<dbReference type="InterPro" id="IPR036514">
    <property type="entry name" value="SGNH_hydro_sf"/>
</dbReference>
<feature type="signal peptide" evidence="2">
    <location>
        <begin position="1"/>
        <end position="24"/>
    </location>
</feature>
<organism evidence="4 5">
    <name type="scientific">Phocaeicola coprocola</name>
    <dbReference type="NCBI Taxonomy" id="310298"/>
    <lineage>
        <taxon>Bacteria</taxon>
        <taxon>Pseudomonadati</taxon>
        <taxon>Bacteroidota</taxon>
        <taxon>Bacteroidia</taxon>
        <taxon>Bacteroidales</taxon>
        <taxon>Bacteroidaceae</taxon>
        <taxon>Phocaeicola</taxon>
    </lineage>
</organism>
<accession>A0A921FD03</accession>
<dbReference type="InterPro" id="IPR005181">
    <property type="entry name" value="SASA"/>
</dbReference>
<reference evidence="4" key="1">
    <citation type="journal article" date="2021" name="PeerJ">
        <title>Extensive microbial diversity within the chicken gut microbiome revealed by metagenomics and culture.</title>
        <authorList>
            <person name="Gilroy R."/>
            <person name="Ravi A."/>
            <person name="Getino M."/>
            <person name="Pursley I."/>
            <person name="Horton D.L."/>
            <person name="Alikhan N.F."/>
            <person name="Baker D."/>
            <person name="Gharbi K."/>
            <person name="Hall N."/>
            <person name="Watson M."/>
            <person name="Adriaenssens E.M."/>
            <person name="Foster-Nyarko E."/>
            <person name="Jarju S."/>
            <person name="Secka A."/>
            <person name="Antonio M."/>
            <person name="Oren A."/>
            <person name="Chaudhuri R.R."/>
            <person name="La Ragione R."/>
            <person name="Hildebrand F."/>
            <person name="Pallen M.J."/>
        </authorList>
    </citation>
    <scope>NUCLEOTIDE SEQUENCE</scope>
    <source>
        <strain evidence="4">CHK165-8395</strain>
    </source>
</reference>
<gene>
    <name evidence="4" type="ORF">K8U81_05290</name>
</gene>
<keyword evidence="1" id="KW-0378">Hydrolase</keyword>
<name>A0A921FD03_9BACT</name>
<dbReference type="Pfam" id="PF03629">
    <property type="entry name" value="SASA"/>
    <property type="match status" value="1"/>
</dbReference>
<dbReference type="GO" id="GO:0005975">
    <property type="term" value="P:carbohydrate metabolic process"/>
    <property type="evidence" value="ECO:0007669"/>
    <property type="project" value="InterPro"/>
</dbReference>